<dbReference type="PROSITE" id="PS51649">
    <property type="entry name" value="NPH3"/>
    <property type="match status" value="1"/>
</dbReference>
<gene>
    <name evidence="8" type="ORF">SASPL_113990</name>
</gene>
<comment type="caution">
    <text evidence="8">The sequence shown here is derived from an EMBL/GenBank/DDBJ whole genome shotgun (WGS) entry which is preliminary data.</text>
</comment>
<dbReference type="InterPro" id="IPR011333">
    <property type="entry name" value="SKP1/BTB/POZ_sf"/>
</dbReference>
<feature type="domain" description="NPH3" evidence="7">
    <location>
        <begin position="250"/>
        <end position="528"/>
    </location>
</feature>
<dbReference type="InterPro" id="IPR043454">
    <property type="entry name" value="NPH3/RPT2-like"/>
</dbReference>
<comment type="pathway">
    <text evidence="1">Protein modification; protein ubiquitination.</text>
</comment>
<evidence type="ECO:0000313" key="8">
    <source>
        <dbReference type="EMBL" id="KAG6423589.1"/>
    </source>
</evidence>
<evidence type="ECO:0000259" key="6">
    <source>
        <dbReference type="PROSITE" id="PS50097"/>
    </source>
</evidence>
<dbReference type="Pfam" id="PF00651">
    <property type="entry name" value="BTB"/>
    <property type="match status" value="1"/>
</dbReference>
<reference evidence="8" key="2">
    <citation type="submission" date="2020-08" db="EMBL/GenBank/DDBJ databases">
        <title>Plant Genome Project.</title>
        <authorList>
            <person name="Zhang R.-G."/>
        </authorList>
    </citation>
    <scope>NUCLEOTIDE SEQUENCE</scope>
    <source>
        <strain evidence="8">Huo1</strain>
        <tissue evidence="8">Leaf</tissue>
    </source>
</reference>
<dbReference type="SUPFAM" id="SSF54695">
    <property type="entry name" value="POZ domain"/>
    <property type="match status" value="1"/>
</dbReference>
<keyword evidence="9" id="KW-1185">Reference proteome</keyword>
<keyword evidence="4" id="KW-0175">Coiled coil</keyword>
<feature type="domain" description="BTB" evidence="6">
    <location>
        <begin position="65"/>
        <end position="133"/>
    </location>
</feature>
<dbReference type="Proteomes" id="UP000298416">
    <property type="component" value="Unassembled WGS sequence"/>
</dbReference>
<dbReference type="InterPro" id="IPR027356">
    <property type="entry name" value="NPH3_dom"/>
</dbReference>
<comment type="similarity">
    <text evidence="3">Belongs to the NPH3 family.</text>
</comment>
<feature type="coiled-coil region" evidence="4">
    <location>
        <begin position="563"/>
        <end position="597"/>
    </location>
</feature>
<keyword evidence="2" id="KW-0833">Ubl conjugation pathway</keyword>
<sequence length="649" mass="72413">MVRASNLLFVKEIVVCLSFEVGSRFESKSGIRLHCAEMACVKLGSKTDAFQRQGQAWFCTSGLPSDVVVEVEEMSFHLHKFPLLSRSGVMERLVEEASQGEEGCVIKLDIPGGAKTFETVAKFCYGAKLELTAANVVYLRCAAEYLEMTEEYGEGNLISRTESFLDQVVLETWNDSLQALQACDDILSHAEQLGIPRRCIDSLASKPCADRKLLGWPVMEHGDPLQSPAGSLLWNGISTGAQPNSSSSEDWWYDDASVLSFALYKRLILAMQSQGVKPEIIAGSLNSYAKKYLPGLHWSRGPTAPRNHQVGSLSEEDQKLLVEEIDYLLPLEKGLVPSKFLFGLLKTARILRASPLCVSNLEKRIGLQLDQAALEDLLMPTLMYSMETLYDVDCVSRILDHFLAMDQVAASPGSFDEGQLLLTPMTMVAKLIDGYLAEVAPDVNLKPPKFEALAAAVPEYARPLDDGLYRSIDIYLKSHPWLADADRDHLCRLIDCQKLSLEACTHAAQNERLPLRTIIQVLFFEQLQLRTSVAGCMLVSDNLDISGQAPDEEGWTTKAVREKHALKENMDNMRSRVSELEEECWKMREEIRNLGRTKRLSIWGNVAKKLGFKFQMCSAEEGSVCNQKEGNDNSKLRNDKEKKIPTSNV</sequence>
<dbReference type="EMBL" id="PNBA02000005">
    <property type="protein sequence ID" value="KAG6423589.1"/>
    <property type="molecule type" value="Genomic_DNA"/>
</dbReference>
<evidence type="ECO:0000259" key="7">
    <source>
        <dbReference type="PROSITE" id="PS51649"/>
    </source>
</evidence>
<protein>
    <submittedName>
        <fullName evidence="8">Uncharacterized protein</fullName>
    </submittedName>
</protein>
<dbReference type="PANTHER" id="PTHR32370">
    <property type="entry name" value="OS12G0117600 PROTEIN"/>
    <property type="match status" value="1"/>
</dbReference>
<evidence type="ECO:0000256" key="3">
    <source>
        <dbReference type="PROSITE-ProRule" id="PRU00982"/>
    </source>
</evidence>
<accession>A0A8X8Y2J8</accession>
<dbReference type="PROSITE" id="PS50097">
    <property type="entry name" value="BTB"/>
    <property type="match status" value="1"/>
</dbReference>
<dbReference type="Gene3D" id="3.30.710.10">
    <property type="entry name" value="Potassium Channel Kv1.1, Chain A"/>
    <property type="match status" value="1"/>
</dbReference>
<reference evidence="8" key="1">
    <citation type="submission" date="2018-01" db="EMBL/GenBank/DDBJ databases">
        <authorList>
            <person name="Mao J.F."/>
        </authorList>
    </citation>
    <scope>NUCLEOTIDE SEQUENCE</scope>
    <source>
        <strain evidence="8">Huo1</strain>
        <tissue evidence="8">Leaf</tissue>
    </source>
</reference>
<evidence type="ECO:0000256" key="1">
    <source>
        <dbReference type="ARBA" id="ARBA00004906"/>
    </source>
</evidence>
<feature type="compositionally biased region" description="Basic and acidic residues" evidence="5">
    <location>
        <begin position="629"/>
        <end position="649"/>
    </location>
</feature>
<evidence type="ECO:0000256" key="2">
    <source>
        <dbReference type="ARBA" id="ARBA00022786"/>
    </source>
</evidence>
<feature type="region of interest" description="Disordered" evidence="5">
    <location>
        <begin position="624"/>
        <end position="649"/>
    </location>
</feature>
<proteinExistence type="inferred from homology"/>
<organism evidence="8">
    <name type="scientific">Salvia splendens</name>
    <name type="common">Scarlet sage</name>
    <dbReference type="NCBI Taxonomy" id="180675"/>
    <lineage>
        <taxon>Eukaryota</taxon>
        <taxon>Viridiplantae</taxon>
        <taxon>Streptophyta</taxon>
        <taxon>Embryophyta</taxon>
        <taxon>Tracheophyta</taxon>
        <taxon>Spermatophyta</taxon>
        <taxon>Magnoliopsida</taxon>
        <taxon>eudicotyledons</taxon>
        <taxon>Gunneridae</taxon>
        <taxon>Pentapetalae</taxon>
        <taxon>asterids</taxon>
        <taxon>lamiids</taxon>
        <taxon>Lamiales</taxon>
        <taxon>Lamiaceae</taxon>
        <taxon>Nepetoideae</taxon>
        <taxon>Mentheae</taxon>
        <taxon>Salviinae</taxon>
        <taxon>Salvia</taxon>
        <taxon>Salvia subgen. Calosphace</taxon>
        <taxon>core Calosphace</taxon>
    </lineage>
</organism>
<evidence type="ECO:0000256" key="5">
    <source>
        <dbReference type="SAM" id="MobiDB-lite"/>
    </source>
</evidence>
<evidence type="ECO:0000313" key="9">
    <source>
        <dbReference type="Proteomes" id="UP000298416"/>
    </source>
</evidence>
<dbReference type="CDD" id="cd18312">
    <property type="entry name" value="BTB_POZ_NPY3-like"/>
    <property type="match status" value="1"/>
</dbReference>
<dbReference type="AlphaFoldDB" id="A0A8X8Y2J8"/>
<dbReference type="Pfam" id="PF03000">
    <property type="entry name" value="NPH3"/>
    <property type="match status" value="1"/>
</dbReference>
<name>A0A8X8Y2J8_SALSN</name>
<evidence type="ECO:0000256" key="4">
    <source>
        <dbReference type="SAM" id="Coils"/>
    </source>
</evidence>
<dbReference type="SMART" id="SM00225">
    <property type="entry name" value="BTB"/>
    <property type="match status" value="1"/>
</dbReference>
<dbReference type="InterPro" id="IPR000210">
    <property type="entry name" value="BTB/POZ_dom"/>
</dbReference>